<name>A0AAW3W9Q2_CLOBE</name>
<accession>A0AAW3W9Q2</accession>
<organism evidence="1 2">
    <name type="scientific">Clostridium beijerinckii</name>
    <name type="common">Clostridium MP</name>
    <dbReference type="NCBI Taxonomy" id="1520"/>
    <lineage>
        <taxon>Bacteria</taxon>
        <taxon>Bacillati</taxon>
        <taxon>Bacillota</taxon>
        <taxon>Clostridia</taxon>
        <taxon>Eubacteriales</taxon>
        <taxon>Clostridiaceae</taxon>
        <taxon>Clostridium</taxon>
    </lineage>
</organism>
<proteinExistence type="predicted"/>
<dbReference type="AlphaFoldDB" id="A0AAW3W9Q2"/>
<gene>
    <name evidence="1" type="ORF">HGI39_12095</name>
</gene>
<reference evidence="1" key="1">
    <citation type="submission" date="2020-04" db="EMBL/GenBank/DDBJ databases">
        <authorList>
            <person name="Brown S."/>
        </authorList>
    </citation>
    <scope>NUCLEOTIDE SEQUENCE</scope>
    <source>
        <strain evidence="1">DJ015</strain>
    </source>
</reference>
<reference evidence="1" key="2">
    <citation type="journal article" date="2022" name="Nat. Biotechnol.">
        <title>Carbon-negative production of acetone and isopropanol by gas fermentation at industrial pilot scale.</title>
        <authorList>
            <person name="Liew F.E."/>
            <person name="Nogle R."/>
            <person name="Abdalla T."/>
            <person name="Rasor B.J."/>
            <person name="Canter C."/>
            <person name="Jensen R.O."/>
            <person name="Wang L."/>
            <person name="Strutz J."/>
            <person name="Chirania P."/>
            <person name="De Tissera S."/>
            <person name="Mueller A.P."/>
            <person name="Ruan Z."/>
            <person name="Gao A."/>
            <person name="Tran L."/>
            <person name="Engle N.L."/>
            <person name="Bromley J.C."/>
            <person name="Daniell J."/>
            <person name="Conrado R."/>
            <person name="Tschaplinski T.J."/>
            <person name="Giannone R.J."/>
            <person name="Hettich R.L."/>
            <person name="Karim A.S."/>
            <person name="Simpson S.D."/>
            <person name="Brown S.D."/>
            <person name="Leang C."/>
            <person name="Jewett M.C."/>
            <person name="Kopke M."/>
        </authorList>
    </citation>
    <scope>NUCLEOTIDE SEQUENCE</scope>
    <source>
        <strain evidence="1">DJ015</strain>
    </source>
</reference>
<dbReference type="EMBL" id="JABAGV010000027">
    <property type="protein sequence ID" value="MBC2475441.1"/>
    <property type="molecule type" value="Genomic_DNA"/>
</dbReference>
<sequence>MGVIKDIVDIIVPKAIKRIEEHGMDIREALKKELKELGYMSDENKEDNEECYLCGATISSIDYHANMGLCSRCK</sequence>
<dbReference type="RefSeq" id="WP_171779450.1">
    <property type="nucleotide sequence ID" value="NZ_JABAGV010000027.1"/>
</dbReference>
<dbReference type="Proteomes" id="UP001194098">
    <property type="component" value="Unassembled WGS sequence"/>
</dbReference>
<evidence type="ECO:0000313" key="2">
    <source>
        <dbReference type="Proteomes" id="UP001194098"/>
    </source>
</evidence>
<protein>
    <submittedName>
        <fullName evidence="1">Uncharacterized protein</fullName>
    </submittedName>
</protein>
<comment type="caution">
    <text evidence="1">The sequence shown here is derived from an EMBL/GenBank/DDBJ whole genome shotgun (WGS) entry which is preliminary data.</text>
</comment>
<evidence type="ECO:0000313" key="1">
    <source>
        <dbReference type="EMBL" id="MBC2475441.1"/>
    </source>
</evidence>